<dbReference type="EMBL" id="CAJNOQ010007334">
    <property type="protein sequence ID" value="CAF1165113.1"/>
    <property type="molecule type" value="Genomic_DNA"/>
</dbReference>
<dbReference type="InterPro" id="IPR020422">
    <property type="entry name" value="TYR_PHOSPHATASE_DUAL_dom"/>
</dbReference>
<evidence type="ECO:0000259" key="19">
    <source>
        <dbReference type="PROSITE" id="PS50054"/>
    </source>
</evidence>
<dbReference type="PROSITE" id="PS00028">
    <property type="entry name" value="ZINC_FINGER_C2H2_1"/>
    <property type="match status" value="2"/>
</dbReference>
<feature type="domain" description="C2H2-type" evidence="21">
    <location>
        <begin position="490"/>
        <end position="513"/>
    </location>
</feature>
<gene>
    <name evidence="22" type="ORF">GPM918_LOCUS21885</name>
    <name evidence="23" type="ORF">SRO942_LOCUS21883</name>
</gene>
<keyword evidence="7" id="KW-0132">Cell division</keyword>
<evidence type="ECO:0000259" key="21">
    <source>
        <dbReference type="PROSITE" id="PS50157"/>
    </source>
</evidence>
<evidence type="ECO:0000256" key="4">
    <source>
        <dbReference type="ARBA" id="ARBA00007315"/>
    </source>
</evidence>
<dbReference type="GO" id="GO:0051301">
    <property type="term" value="P:cell division"/>
    <property type="evidence" value="ECO:0007669"/>
    <property type="project" value="UniProtKB-KW"/>
</dbReference>
<evidence type="ECO:0000256" key="15">
    <source>
        <dbReference type="ARBA" id="ARBA00047761"/>
    </source>
</evidence>
<keyword evidence="17" id="KW-0863">Zinc-finger</keyword>
<evidence type="ECO:0000256" key="5">
    <source>
        <dbReference type="ARBA" id="ARBA00022490"/>
    </source>
</evidence>
<comment type="catalytic activity">
    <reaction evidence="15">
        <text>O-phospho-L-seryl-[protein] + H2O = L-seryl-[protein] + phosphate</text>
        <dbReference type="Rhea" id="RHEA:20629"/>
        <dbReference type="Rhea" id="RHEA-COMP:9863"/>
        <dbReference type="Rhea" id="RHEA-COMP:11604"/>
        <dbReference type="ChEBI" id="CHEBI:15377"/>
        <dbReference type="ChEBI" id="CHEBI:29999"/>
        <dbReference type="ChEBI" id="CHEBI:43474"/>
        <dbReference type="ChEBI" id="CHEBI:83421"/>
        <dbReference type="EC" id="3.1.3.16"/>
    </reaction>
</comment>
<comment type="catalytic activity">
    <reaction evidence="16">
        <text>O-phospho-L-threonyl-[protein] + H2O = L-threonyl-[protein] + phosphate</text>
        <dbReference type="Rhea" id="RHEA:47004"/>
        <dbReference type="Rhea" id="RHEA-COMP:11060"/>
        <dbReference type="Rhea" id="RHEA-COMP:11605"/>
        <dbReference type="ChEBI" id="CHEBI:15377"/>
        <dbReference type="ChEBI" id="CHEBI:30013"/>
        <dbReference type="ChEBI" id="CHEBI:43474"/>
        <dbReference type="ChEBI" id="CHEBI:61977"/>
        <dbReference type="EC" id="3.1.3.16"/>
    </reaction>
</comment>
<dbReference type="GO" id="GO:0005634">
    <property type="term" value="C:nucleus"/>
    <property type="evidence" value="ECO:0007669"/>
    <property type="project" value="UniProtKB-SubCell"/>
</dbReference>
<dbReference type="GO" id="GO:0008270">
    <property type="term" value="F:zinc ion binding"/>
    <property type="evidence" value="ECO:0007669"/>
    <property type="project" value="UniProtKB-KW"/>
</dbReference>
<evidence type="ECO:0000256" key="10">
    <source>
        <dbReference type="ARBA" id="ARBA00023212"/>
    </source>
</evidence>
<feature type="region of interest" description="Disordered" evidence="18">
    <location>
        <begin position="436"/>
        <end position="488"/>
    </location>
</feature>
<evidence type="ECO:0000256" key="1">
    <source>
        <dbReference type="ARBA" id="ARBA00004123"/>
    </source>
</evidence>
<evidence type="ECO:0000256" key="8">
    <source>
        <dbReference type="ARBA" id="ARBA00022801"/>
    </source>
</evidence>
<dbReference type="InterPro" id="IPR029260">
    <property type="entry name" value="DSPn"/>
</dbReference>
<proteinExistence type="inferred from homology"/>
<feature type="domain" description="Tyrosine specific protein phosphatases" evidence="20">
    <location>
        <begin position="266"/>
        <end position="328"/>
    </location>
</feature>
<dbReference type="AlphaFoldDB" id="A0A814TTB5"/>
<dbReference type="InterPro" id="IPR000387">
    <property type="entry name" value="Tyr_Pase_dom"/>
</dbReference>
<accession>A0A814TTB5</accession>
<evidence type="ECO:0000256" key="2">
    <source>
        <dbReference type="ARBA" id="ARBA00004300"/>
    </source>
</evidence>
<dbReference type="Gene3D" id="3.90.190.10">
    <property type="entry name" value="Protein tyrosine phosphatase superfamily"/>
    <property type="match status" value="2"/>
</dbReference>
<keyword evidence="8" id="KW-0378">Hydrolase</keyword>
<dbReference type="SMART" id="SM00195">
    <property type="entry name" value="DSPc"/>
    <property type="match status" value="1"/>
</dbReference>
<evidence type="ECO:0000256" key="13">
    <source>
        <dbReference type="ARBA" id="ARBA00023306"/>
    </source>
</evidence>
<dbReference type="Proteomes" id="UP000663829">
    <property type="component" value="Unassembled WGS sequence"/>
</dbReference>
<keyword evidence="11" id="KW-0539">Nucleus</keyword>
<dbReference type="PROSITE" id="PS50056">
    <property type="entry name" value="TYR_PHOSPHATASE_2"/>
    <property type="match status" value="1"/>
</dbReference>
<keyword evidence="17" id="KW-0862">Zinc</keyword>
<dbReference type="OrthoDB" id="266663at2759"/>
<evidence type="ECO:0000256" key="16">
    <source>
        <dbReference type="ARBA" id="ARBA00048336"/>
    </source>
</evidence>
<organism evidence="22 24">
    <name type="scientific">Didymodactylos carnosus</name>
    <dbReference type="NCBI Taxonomy" id="1234261"/>
    <lineage>
        <taxon>Eukaryota</taxon>
        <taxon>Metazoa</taxon>
        <taxon>Spiralia</taxon>
        <taxon>Gnathifera</taxon>
        <taxon>Rotifera</taxon>
        <taxon>Eurotatoria</taxon>
        <taxon>Bdelloidea</taxon>
        <taxon>Philodinida</taxon>
        <taxon>Philodinidae</taxon>
        <taxon>Didymodactylos</taxon>
    </lineage>
</organism>
<keyword evidence="24" id="KW-1185">Reference proteome</keyword>
<dbReference type="CDD" id="cd17657">
    <property type="entry name" value="CDC14_N"/>
    <property type="match status" value="1"/>
</dbReference>
<dbReference type="SMART" id="SM00355">
    <property type="entry name" value="ZnF_C2H2"/>
    <property type="match status" value="2"/>
</dbReference>
<sequence>MTSPDGSDTDIGGASEFIRNRLYFATLSIKPKSTTHTHYFSIDDEFIYENFYADFGPLNLAMLCRYCTKLNKKLNSSALSHKRIIHYTTFDPKKRANAAFLISAYAIIYLKRTPEEAYKPLVSAINTTQPFLPFRDASLGPSSYNLTLLDTLQGLYKAMLHKFFDFDHFDLEEYEHYEKVENGDLNWIIPNKLLAFSGPHPKSKIENGYPLHAPEAYFSYFRKRSTTTIVRLNKKIYDAKRFQDAGFEHYDLFFTDGSTPNDTITLKFLQICEQARGAIAVHCKAGLGRTGTLIGCYLMKHYKFTAAEAIAWLRICRPGSVIGPQQNYLEEKQGWLWSQGDSFRVKDRMRYVSSFQEGQQKYSVGNIVGGAENTEEENEGEITQGDRLNEIKARRMHHHPPTWSGTNATSSSTCKICSKPFQTAAGLTKHIRSQHTNVKQHLKNQTTPLQSRRAKSTTVASSKIIATSLREKQPQQQRKTSSKNSTSTIIPCKHCGKLFSSKKSLHSHVTRSHLLFQLNQSPDDDTEQRYFQRAQQTTISSMAQFVFSFKVPKRYRLSLCNDEHIFISEPVVNDLLSTKYRPSLIIKPVQSVVADNIVSSTINNHNSSSLIHTYIRTKTVPLPQQCYTSPVFANLRLSRFDMSTSLKRANTNVSSTQAQRTSGDQQNISPTASYKQPPRYQSASTISTSVVSHSLNQSTVGNTRKPRSYIAPNSPLTKSSIYPINRYVSVGSTTLKTSDSDNRDPMPSSILKASPQLSQTRIKPPPLPTHSYYTRSKSVFLFKVLKIYMTSNN</sequence>
<feature type="non-terminal residue" evidence="22">
    <location>
        <position position="1"/>
    </location>
</feature>
<dbReference type="Gene3D" id="3.30.160.60">
    <property type="entry name" value="Classic Zinc Finger"/>
    <property type="match status" value="1"/>
</dbReference>
<dbReference type="GO" id="GO:0060091">
    <property type="term" value="C:kinocilium"/>
    <property type="evidence" value="ECO:0007669"/>
    <property type="project" value="UniProtKB-SubCell"/>
</dbReference>
<keyword evidence="6" id="KW-0597">Phosphoprotein</keyword>
<keyword evidence="10" id="KW-0206">Cytoskeleton</keyword>
<evidence type="ECO:0000256" key="7">
    <source>
        <dbReference type="ARBA" id="ARBA00022618"/>
    </source>
</evidence>
<dbReference type="PROSITE" id="PS00383">
    <property type="entry name" value="TYR_PHOSPHATASE_1"/>
    <property type="match status" value="1"/>
</dbReference>
<keyword evidence="17" id="KW-0479">Metal-binding</keyword>
<dbReference type="CDD" id="cd14499">
    <property type="entry name" value="CDC14_C"/>
    <property type="match status" value="1"/>
</dbReference>
<evidence type="ECO:0000256" key="14">
    <source>
        <dbReference type="ARBA" id="ARBA00037822"/>
    </source>
</evidence>
<dbReference type="InterPro" id="IPR029021">
    <property type="entry name" value="Prot-tyrosine_phosphatase-like"/>
</dbReference>
<evidence type="ECO:0000313" key="23">
    <source>
        <dbReference type="EMBL" id="CAF3928734.1"/>
    </source>
</evidence>
<dbReference type="InterPro" id="IPR036236">
    <property type="entry name" value="Znf_C2H2_sf"/>
</dbReference>
<feature type="domain" description="Tyrosine-protein phosphatase" evidence="19">
    <location>
        <begin position="183"/>
        <end position="341"/>
    </location>
</feature>
<dbReference type="InterPro" id="IPR000340">
    <property type="entry name" value="Dual-sp_phosphatase_cat-dom"/>
</dbReference>
<keyword evidence="13" id="KW-0131">Cell cycle</keyword>
<evidence type="ECO:0000256" key="18">
    <source>
        <dbReference type="SAM" id="MobiDB-lite"/>
    </source>
</evidence>
<dbReference type="Proteomes" id="UP000681722">
    <property type="component" value="Unassembled WGS sequence"/>
</dbReference>
<evidence type="ECO:0000259" key="20">
    <source>
        <dbReference type="PROSITE" id="PS50056"/>
    </source>
</evidence>
<keyword evidence="5" id="KW-0963">Cytoplasm</keyword>
<evidence type="ECO:0000256" key="6">
    <source>
        <dbReference type="ARBA" id="ARBA00022553"/>
    </source>
</evidence>
<dbReference type="InterPro" id="IPR013087">
    <property type="entry name" value="Znf_C2H2_type"/>
</dbReference>
<dbReference type="SUPFAM" id="SSF52799">
    <property type="entry name" value="(Phosphotyrosine protein) phosphatases II"/>
    <property type="match status" value="2"/>
</dbReference>
<evidence type="ECO:0000313" key="22">
    <source>
        <dbReference type="EMBL" id="CAF1165113.1"/>
    </source>
</evidence>
<reference evidence="22" key="1">
    <citation type="submission" date="2021-02" db="EMBL/GenBank/DDBJ databases">
        <authorList>
            <person name="Nowell W R."/>
        </authorList>
    </citation>
    <scope>NUCLEOTIDE SEQUENCE</scope>
</reference>
<dbReference type="Pfam" id="PF00782">
    <property type="entry name" value="DSPc"/>
    <property type="match status" value="1"/>
</dbReference>
<dbReference type="PANTHER" id="PTHR23339">
    <property type="entry name" value="TYROSINE SPECIFIC PROTEIN PHOSPHATASE AND DUAL SPECIFICITY PROTEIN PHOSPHATASE"/>
    <property type="match status" value="1"/>
</dbReference>
<feature type="compositionally biased region" description="Polar residues" evidence="18">
    <location>
        <begin position="443"/>
        <end position="465"/>
    </location>
</feature>
<name>A0A814TTB5_9BILA</name>
<dbReference type="GO" id="GO:0000922">
    <property type="term" value="C:spindle pole"/>
    <property type="evidence" value="ECO:0007669"/>
    <property type="project" value="UniProtKB-SubCell"/>
</dbReference>
<dbReference type="GO" id="GO:0004722">
    <property type="term" value="F:protein serine/threonine phosphatase activity"/>
    <property type="evidence" value="ECO:0007669"/>
    <property type="project" value="UniProtKB-EC"/>
</dbReference>
<dbReference type="InterPro" id="IPR044506">
    <property type="entry name" value="CDC14_C"/>
</dbReference>
<comment type="subcellular location">
    <subcellularLocation>
        <location evidence="14">Cell projection</location>
        <location evidence="14">Kinocilium</location>
    </subcellularLocation>
    <subcellularLocation>
        <location evidence="2">Cytoplasm</location>
        <location evidence="2">Cytoskeleton</location>
        <location evidence="2">Microtubule organizing center</location>
        <location evidence="2">Centrosome</location>
    </subcellularLocation>
    <subcellularLocation>
        <location evidence="3">Cytoplasm</location>
        <location evidence="3">Cytoskeleton</location>
        <location evidence="3">Spindle pole</location>
    </subcellularLocation>
    <subcellularLocation>
        <location evidence="1">Nucleus</location>
    </subcellularLocation>
</comment>
<evidence type="ECO:0000256" key="3">
    <source>
        <dbReference type="ARBA" id="ARBA00004647"/>
    </source>
</evidence>
<evidence type="ECO:0008006" key="25">
    <source>
        <dbReference type="Google" id="ProtNLM"/>
    </source>
</evidence>
<feature type="region of interest" description="Disordered" evidence="18">
    <location>
        <begin position="650"/>
        <end position="687"/>
    </location>
</feature>
<dbReference type="InterPro" id="IPR050561">
    <property type="entry name" value="PTP"/>
</dbReference>
<feature type="domain" description="C2H2-type" evidence="21">
    <location>
        <begin position="412"/>
        <end position="440"/>
    </location>
</feature>
<evidence type="ECO:0000256" key="17">
    <source>
        <dbReference type="PROSITE-ProRule" id="PRU00042"/>
    </source>
</evidence>
<keyword evidence="12" id="KW-0966">Cell projection</keyword>
<dbReference type="FunFam" id="3.90.190.10:FF:000006">
    <property type="entry name" value="Dual specificity protein phosphatase CDC14B"/>
    <property type="match status" value="1"/>
</dbReference>
<comment type="similarity">
    <text evidence="4">Belongs to the protein-tyrosine phosphatase family. Non-receptor class CDC14 subfamily.</text>
</comment>
<dbReference type="GO" id="GO:0050877">
    <property type="term" value="P:nervous system process"/>
    <property type="evidence" value="ECO:0007669"/>
    <property type="project" value="UniProtKB-ARBA"/>
</dbReference>
<comment type="caution">
    <text evidence="22">The sequence shown here is derived from an EMBL/GenBank/DDBJ whole genome shotgun (WGS) entry which is preliminary data.</text>
</comment>
<dbReference type="PROSITE" id="PS50054">
    <property type="entry name" value="TYR_PHOSPHATASE_DUAL"/>
    <property type="match status" value="1"/>
</dbReference>
<dbReference type="PROSITE" id="PS50157">
    <property type="entry name" value="ZINC_FINGER_C2H2_2"/>
    <property type="match status" value="2"/>
</dbReference>
<dbReference type="Pfam" id="PF00096">
    <property type="entry name" value="zf-C2H2"/>
    <property type="match status" value="1"/>
</dbReference>
<evidence type="ECO:0000313" key="24">
    <source>
        <dbReference type="Proteomes" id="UP000663829"/>
    </source>
</evidence>
<evidence type="ECO:0000256" key="11">
    <source>
        <dbReference type="ARBA" id="ARBA00023242"/>
    </source>
</evidence>
<evidence type="ECO:0000256" key="12">
    <source>
        <dbReference type="ARBA" id="ARBA00023273"/>
    </source>
</evidence>
<dbReference type="GO" id="GO:0005813">
    <property type="term" value="C:centrosome"/>
    <property type="evidence" value="ECO:0007669"/>
    <property type="project" value="UniProtKB-SubCell"/>
</dbReference>
<keyword evidence="9" id="KW-0904">Protein phosphatase</keyword>
<protein>
    <recommendedName>
        <fullName evidence="25">Protein-tyrosine-phosphatase</fullName>
    </recommendedName>
</protein>
<dbReference type="InterPro" id="IPR016130">
    <property type="entry name" value="Tyr_Pase_AS"/>
</dbReference>
<dbReference type="FunFam" id="3.90.190.10:FF:000032">
    <property type="entry name" value="dual specificity protein phosphatase CDC14A isoform X1"/>
    <property type="match status" value="1"/>
</dbReference>
<dbReference type="SUPFAM" id="SSF57667">
    <property type="entry name" value="beta-beta-alpha zinc fingers"/>
    <property type="match status" value="1"/>
</dbReference>
<evidence type="ECO:0000256" key="9">
    <source>
        <dbReference type="ARBA" id="ARBA00022912"/>
    </source>
</evidence>
<dbReference type="EMBL" id="CAJOBC010007334">
    <property type="protein sequence ID" value="CAF3928734.1"/>
    <property type="molecule type" value="Genomic_DNA"/>
</dbReference>
<dbReference type="Pfam" id="PF14671">
    <property type="entry name" value="DSPn"/>
    <property type="match status" value="1"/>
</dbReference>